<protein>
    <submittedName>
        <fullName evidence="1">Uncharacterized protein</fullName>
    </submittedName>
</protein>
<dbReference type="AlphaFoldDB" id="A0AAE1NTX7"/>
<gene>
    <name evidence="1" type="ORF">Pmani_031321</name>
</gene>
<keyword evidence="2" id="KW-1185">Reference proteome</keyword>
<dbReference type="Proteomes" id="UP001292094">
    <property type="component" value="Unassembled WGS sequence"/>
</dbReference>
<dbReference type="EMBL" id="JAWZYT010003913">
    <property type="protein sequence ID" value="KAK4296160.1"/>
    <property type="molecule type" value="Genomic_DNA"/>
</dbReference>
<name>A0AAE1NTX7_9EUCA</name>
<proteinExistence type="predicted"/>
<evidence type="ECO:0000313" key="1">
    <source>
        <dbReference type="EMBL" id="KAK4296160.1"/>
    </source>
</evidence>
<comment type="caution">
    <text evidence="1">The sequence shown here is derived from an EMBL/GenBank/DDBJ whole genome shotgun (WGS) entry which is preliminary data.</text>
</comment>
<accession>A0AAE1NTX7</accession>
<sequence>MEGEPRVTSSTWQVTPDTDCLSVSLCLMPGPALFAALPAPCPPSPSLTHPLVPIQLPGTLPPSLPPSLEALLAPTPHLPSLLHSYLP</sequence>
<reference evidence="1" key="1">
    <citation type="submission" date="2023-11" db="EMBL/GenBank/DDBJ databases">
        <title>Genome assemblies of two species of porcelain crab, Petrolisthes cinctipes and Petrolisthes manimaculis (Anomura: Porcellanidae).</title>
        <authorList>
            <person name="Angst P."/>
        </authorList>
    </citation>
    <scope>NUCLEOTIDE SEQUENCE</scope>
    <source>
        <strain evidence="1">PB745_02</strain>
        <tissue evidence="1">Gill</tissue>
    </source>
</reference>
<evidence type="ECO:0000313" key="2">
    <source>
        <dbReference type="Proteomes" id="UP001292094"/>
    </source>
</evidence>
<organism evidence="1 2">
    <name type="scientific">Petrolisthes manimaculis</name>
    <dbReference type="NCBI Taxonomy" id="1843537"/>
    <lineage>
        <taxon>Eukaryota</taxon>
        <taxon>Metazoa</taxon>
        <taxon>Ecdysozoa</taxon>
        <taxon>Arthropoda</taxon>
        <taxon>Crustacea</taxon>
        <taxon>Multicrustacea</taxon>
        <taxon>Malacostraca</taxon>
        <taxon>Eumalacostraca</taxon>
        <taxon>Eucarida</taxon>
        <taxon>Decapoda</taxon>
        <taxon>Pleocyemata</taxon>
        <taxon>Anomura</taxon>
        <taxon>Galatheoidea</taxon>
        <taxon>Porcellanidae</taxon>
        <taxon>Petrolisthes</taxon>
    </lineage>
</organism>